<dbReference type="AlphaFoldDB" id="A0A812T390"/>
<proteinExistence type="predicted"/>
<keyword evidence="2" id="KW-1185">Reference proteome</keyword>
<evidence type="ECO:0000313" key="1">
    <source>
        <dbReference type="EMBL" id="CAE7516663.1"/>
    </source>
</evidence>
<sequence>MKPQVRMRMSGEVLDVGTMPPGSTISQLQERIFLKLRHEREVDVLETSSVNILTESGSQLLAAQSIDFGQSYLIQLETQDWQDQLNLLCEQDDSQELRDLKGALIAFSACFVEDSPDETVGSTAEFGDAVRSIYKLVTRRAGEPGTRSAKGAGERVSILCRGLFKLIEGTQDECSRTGQLLLERIQEEYGHLLEED</sequence>
<dbReference type="OrthoDB" id="425915at2759"/>
<organism evidence="1 2">
    <name type="scientific">Symbiodinium natans</name>
    <dbReference type="NCBI Taxonomy" id="878477"/>
    <lineage>
        <taxon>Eukaryota</taxon>
        <taxon>Sar</taxon>
        <taxon>Alveolata</taxon>
        <taxon>Dinophyceae</taxon>
        <taxon>Suessiales</taxon>
        <taxon>Symbiodiniaceae</taxon>
        <taxon>Symbiodinium</taxon>
    </lineage>
</organism>
<gene>
    <name evidence="1" type="ORF">SNAT2548_LOCUS28920</name>
</gene>
<reference evidence="1" key="1">
    <citation type="submission" date="2021-02" db="EMBL/GenBank/DDBJ databases">
        <authorList>
            <person name="Dougan E. K."/>
            <person name="Rhodes N."/>
            <person name="Thang M."/>
            <person name="Chan C."/>
        </authorList>
    </citation>
    <scope>NUCLEOTIDE SEQUENCE</scope>
</reference>
<evidence type="ECO:0000313" key="2">
    <source>
        <dbReference type="Proteomes" id="UP000604046"/>
    </source>
</evidence>
<dbReference type="EMBL" id="CAJNDS010002537">
    <property type="protein sequence ID" value="CAE7516663.1"/>
    <property type="molecule type" value="Genomic_DNA"/>
</dbReference>
<protein>
    <submittedName>
        <fullName evidence="1">Uncharacterized protein</fullName>
    </submittedName>
</protein>
<dbReference type="Proteomes" id="UP000604046">
    <property type="component" value="Unassembled WGS sequence"/>
</dbReference>
<accession>A0A812T390</accession>
<name>A0A812T390_9DINO</name>
<comment type="caution">
    <text evidence="1">The sequence shown here is derived from an EMBL/GenBank/DDBJ whole genome shotgun (WGS) entry which is preliminary data.</text>
</comment>